<dbReference type="InterPro" id="IPR029044">
    <property type="entry name" value="Nucleotide-diphossugar_trans"/>
</dbReference>
<sequence length="190" mass="19559">MDERGVAGVVLAAGAGTRFGGPKALARTPDGDPWVARAVATLHEGGCREVIVVLGASAVEARPLVPDQATIVVAADWAEGLSATLRTVMSALDDLPADRAVVIPVDIPALPGAAVRRLIAASADTGSQTLARATYDGRPGHPVVLGRAHWHELAATARGDQGASPYLRTHGAAEVECGDLWDGADIDRRP</sequence>
<dbReference type="GO" id="GO:0016779">
    <property type="term" value="F:nucleotidyltransferase activity"/>
    <property type="evidence" value="ECO:0007669"/>
    <property type="project" value="UniProtKB-ARBA"/>
</dbReference>
<evidence type="ECO:0000313" key="3">
    <source>
        <dbReference type="Proteomes" id="UP001183582"/>
    </source>
</evidence>
<feature type="domain" description="MobA-like NTP transferase" evidence="1">
    <location>
        <begin position="8"/>
        <end position="170"/>
    </location>
</feature>
<dbReference type="PANTHER" id="PTHR43777">
    <property type="entry name" value="MOLYBDENUM COFACTOR CYTIDYLYLTRANSFERASE"/>
    <property type="match status" value="1"/>
</dbReference>
<comment type="caution">
    <text evidence="2">The sequence shown here is derived from an EMBL/GenBank/DDBJ whole genome shotgun (WGS) entry which is preliminary data.</text>
</comment>
<dbReference type="EMBL" id="JAHWXH010000001">
    <property type="protein sequence ID" value="MDS0244701.1"/>
    <property type="molecule type" value="Genomic_DNA"/>
</dbReference>
<dbReference type="Gene3D" id="3.90.550.10">
    <property type="entry name" value="Spore Coat Polysaccharide Biosynthesis Protein SpsA, Chain A"/>
    <property type="match status" value="1"/>
</dbReference>
<gene>
    <name evidence="2" type="ORF">KZC50_03645</name>
</gene>
<dbReference type="RefSeq" id="WP_310890648.1">
    <property type="nucleotide sequence ID" value="NZ_BAAAGR010000001.1"/>
</dbReference>
<evidence type="ECO:0000259" key="1">
    <source>
        <dbReference type="Pfam" id="PF12804"/>
    </source>
</evidence>
<evidence type="ECO:0000313" key="2">
    <source>
        <dbReference type="EMBL" id="MDS0244701.1"/>
    </source>
</evidence>
<dbReference type="InterPro" id="IPR025877">
    <property type="entry name" value="MobA-like_NTP_Trfase"/>
</dbReference>
<reference evidence="2 3" key="1">
    <citation type="submission" date="2021-06" db="EMBL/GenBank/DDBJ databases">
        <title>Genome-based taxonomic framework of Microbacterium strains isolated from marine environment, the description of four new species and reclassification of four preexisting species.</title>
        <authorList>
            <person name="Lee S.D."/>
            <person name="Kim S.-M."/>
            <person name="Byeon Y.-S."/>
            <person name="Yang H.L."/>
            <person name="Kim I.S."/>
        </authorList>
    </citation>
    <scope>NUCLEOTIDE SEQUENCE [LARGE SCALE GENOMIC DNA]</scope>
    <source>
        <strain evidence="2 3">KACC 20514</strain>
    </source>
</reference>
<dbReference type="AlphaFoldDB" id="A0AAJ2HIU9"/>
<dbReference type="SUPFAM" id="SSF53448">
    <property type="entry name" value="Nucleotide-diphospho-sugar transferases"/>
    <property type="match status" value="1"/>
</dbReference>
<dbReference type="Proteomes" id="UP001183582">
    <property type="component" value="Unassembled WGS sequence"/>
</dbReference>
<dbReference type="Pfam" id="PF12804">
    <property type="entry name" value="NTP_transf_3"/>
    <property type="match status" value="1"/>
</dbReference>
<dbReference type="GeneID" id="301457291"/>
<protein>
    <submittedName>
        <fullName evidence="2">Nucleotidyltransferase family protein</fullName>
    </submittedName>
</protein>
<dbReference type="CDD" id="cd04182">
    <property type="entry name" value="GT_2_like_f"/>
    <property type="match status" value="1"/>
</dbReference>
<accession>A0AAJ2HIU9</accession>
<dbReference type="PANTHER" id="PTHR43777:SF1">
    <property type="entry name" value="MOLYBDENUM COFACTOR CYTIDYLYLTRANSFERASE"/>
    <property type="match status" value="1"/>
</dbReference>
<proteinExistence type="predicted"/>
<organism evidence="2 3">
    <name type="scientific">Microbacterium aurantiacum</name>
    <dbReference type="NCBI Taxonomy" id="162393"/>
    <lineage>
        <taxon>Bacteria</taxon>
        <taxon>Bacillati</taxon>
        <taxon>Actinomycetota</taxon>
        <taxon>Actinomycetes</taxon>
        <taxon>Micrococcales</taxon>
        <taxon>Microbacteriaceae</taxon>
        <taxon>Microbacterium</taxon>
    </lineage>
</organism>
<name>A0AAJ2HIU9_9MICO</name>